<name>A0ABQ3WX87_9ACTN</name>
<accession>A0ABQ3WX87</accession>
<sequence length="206" mass="21632">MSERFDAPRSGDRTRAGKSRDAETGSSGVRGARRSGRSDTRRSGIRGREAAEPAAPVDGATALNIEVTGDGPPIAGSARLWVAPPLPIRAPRATFAAAVIAVVLVGVVGILLINTKTVERSFRLDTLRKEKVALDKQQQELKRQLVEKEGPGNLAAAARRLGLVPVDSPGVIWLPNGEKVVPPKPGKGKPSLTYQPPVQASTGAGE</sequence>
<keyword evidence="2" id="KW-0812">Transmembrane</keyword>
<feature type="region of interest" description="Disordered" evidence="1">
    <location>
        <begin position="177"/>
        <end position="206"/>
    </location>
</feature>
<gene>
    <name evidence="3" type="ORF">Aca07nite_81830</name>
</gene>
<evidence type="ECO:0000256" key="1">
    <source>
        <dbReference type="SAM" id="MobiDB-lite"/>
    </source>
</evidence>
<feature type="region of interest" description="Disordered" evidence="1">
    <location>
        <begin position="1"/>
        <end position="57"/>
    </location>
</feature>
<feature type="compositionally biased region" description="Polar residues" evidence="1">
    <location>
        <begin position="192"/>
        <end position="206"/>
    </location>
</feature>
<dbReference type="EMBL" id="BOMF01000164">
    <property type="protein sequence ID" value="GID50908.1"/>
    <property type="molecule type" value="Genomic_DNA"/>
</dbReference>
<keyword evidence="2" id="KW-1133">Transmembrane helix</keyword>
<protein>
    <recommendedName>
        <fullName evidence="4">Cell division protein FtsL</fullName>
    </recommendedName>
</protein>
<reference evidence="3" key="1">
    <citation type="submission" date="2021-01" db="EMBL/GenBank/DDBJ databases">
        <title>Whole genome shotgun sequence of Actinoplanes capillaceus NBRC 16408.</title>
        <authorList>
            <person name="Komaki H."/>
            <person name="Tamura T."/>
        </authorList>
    </citation>
    <scope>NUCLEOTIDE SEQUENCE [LARGE SCALE GENOMIC DNA]</scope>
    <source>
        <strain evidence="3">NBRC 16408</strain>
    </source>
</reference>
<keyword evidence="2" id="KW-0472">Membrane</keyword>
<comment type="caution">
    <text evidence="3">The sequence shown here is derived from an EMBL/GenBank/DDBJ whole genome shotgun (WGS) entry which is preliminary data.</text>
</comment>
<dbReference type="RefSeq" id="WP_204300901.1">
    <property type="nucleotide sequence ID" value="NZ_BAAAGQ010000004.1"/>
</dbReference>
<evidence type="ECO:0000256" key="2">
    <source>
        <dbReference type="SAM" id="Phobius"/>
    </source>
</evidence>
<feature type="compositionally biased region" description="Basic and acidic residues" evidence="1">
    <location>
        <begin position="36"/>
        <end position="51"/>
    </location>
</feature>
<proteinExistence type="predicted"/>
<evidence type="ECO:0008006" key="4">
    <source>
        <dbReference type="Google" id="ProtNLM"/>
    </source>
</evidence>
<evidence type="ECO:0000313" key="3">
    <source>
        <dbReference type="EMBL" id="GID50908.1"/>
    </source>
</evidence>
<feature type="transmembrane region" description="Helical" evidence="2">
    <location>
        <begin position="93"/>
        <end position="113"/>
    </location>
</feature>
<feature type="compositionally biased region" description="Basic and acidic residues" evidence="1">
    <location>
        <begin position="1"/>
        <end position="23"/>
    </location>
</feature>
<organism evidence="3">
    <name type="scientific">Actinoplanes campanulatus</name>
    <dbReference type="NCBI Taxonomy" id="113559"/>
    <lineage>
        <taxon>Bacteria</taxon>
        <taxon>Bacillati</taxon>
        <taxon>Actinomycetota</taxon>
        <taxon>Actinomycetes</taxon>
        <taxon>Micromonosporales</taxon>
        <taxon>Micromonosporaceae</taxon>
        <taxon>Actinoplanes</taxon>
    </lineage>
</organism>